<evidence type="ECO:0000256" key="6">
    <source>
        <dbReference type="SAM" id="Phobius"/>
    </source>
</evidence>
<feature type="transmembrane region" description="Helical" evidence="6">
    <location>
        <begin position="300"/>
        <end position="322"/>
    </location>
</feature>
<evidence type="ECO:0000256" key="1">
    <source>
        <dbReference type="ARBA" id="ARBA00004141"/>
    </source>
</evidence>
<dbReference type="InterPro" id="IPR004896">
    <property type="entry name" value="PucC-rel"/>
</dbReference>
<feature type="transmembrane region" description="Helical" evidence="6">
    <location>
        <begin position="177"/>
        <end position="199"/>
    </location>
</feature>
<dbReference type="EMBL" id="FWXR01000036">
    <property type="protein sequence ID" value="SMD13349.1"/>
    <property type="molecule type" value="Genomic_DNA"/>
</dbReference>
<keyword evidence="8" id="KW-1185">Reference proteome</keyword>
<feature type="transmembrane region" description="Helical" evidence="6">
    <location>
        <begin position="108"/>
        <end position="134"/>
    </location>
</feature>
<comment type="similarity">
    <text evidence="2">Belongs to the PucC family.</text>
</comment>
<evidence type="ECO:0000313" key="7">
    <source>
        <dbReference type="EMBL" id="SMD13349.1"/>
    </source>
</evidence>
<dbReference type="InterPro" id="IPR036259">
    <property type="entry name" value="MFS_trans_sf"/>
</dbReference>
<evidence type="ECO:0000256" key="5">
    <source>
        <dbReference type="ARBA" id="ARBA00023136"/>
    </source>
</evidence>
<feature type="transmembrane region" description="Helical" evidence="6">
    <location>
        <begin position="12"/>
        <end position="33"/>
    </location>
</feature>
<protein>
    <submittedName>
        <fullName evidence="7">MFS transporter, BCD family, chlorophyll transporter</fullName>
    </submittedName>
</protein>
<feature type="transmembrane region" description="Helical" evidence="6">
    <location>
        <begin position="273"/>
        <end position="293"/>
    </location>
</feature>
<dbReference type="CDD" id="cd06176">
    <property type="entry name" value="MFS_BCD_PucC-like"/>
    <property type="match status" value="1"/>
</dbReference>
<keyword evidence="5 6" id="KW-0472">Membrane</keyword>
<dbReference type="InterPro" id="IPR026036">
    <property type="entry name" value="PucC"/>
</dbReference>
<feature type="transmembrane region" description="Helical" evidence="6">
    <location>
        <begin position="406"/>
        <end position="427"/>
    </location>
</feature>
<feature type="transmembrane region" description="Helical" evidence="6">
    <location>
        <begin position="372"/>
        <end position="394"/>
    </location>
</feature>
<feature type="transmembrane region" description="Helical" evidence="6">
    <location>
        <begin position="146"/>
        <end position="165"/>
    </location>
</feature>
<feature type="transmembrane region" description="Helical" evidence="6">
    <location>
        <begin position="79"/>
        <end position="102"/>
    </location>
</feature>
<keyword evidence="3 6" id="KW-0812">Transmembrane</keyword>
<comment type="subcellular location">
    <subcellularLocation>
        <location evidence="1">Membrane</location>
        <topology evidence="1">Multi-pass membrane protein</topology>
    </subcellularLocation>
</comment>
<accession>A0A1W2EUH2</accession>
<dbReference type="AlphaFoldDB" id="A0A1W2EUH2"/>
<feature type="transmembrane region" description="Helical" evidence="6">
    <location>
        <begin position="39"/>
        <end position="59"/>
    </location>
</feature>
<dbReference type="Gene3D" id="1.20.1250.20">
    <property type="entry name" value="MFS general substrate transporter like domains"/>
    <property type="match status" value="1"/>
</dbReference>
<evidence type="ECO:0000313" key="8">
    <source>
        <dbReference type="Proteomes" id="UP000192656"/>
    </source>
</evidence>
<dbReference type="STRING" id="937218.SAMN06297251_13618"/>
<dbReference type="PANTHER" id="PTHR23538:SF1">
    <property type="entry name" value="44.5 KD BACTERIOCHLOROPHYLL SYNTHASE SUBUNIT"/>
    <property type="match status" value="1"/>
</dbReference>
<dbReference type="RefSeq" id="WP_084413002.1">
    <property type="nucleotide sequence ID" value="NZ_FWXR01000036.1"/>
</dbReference>
<name>A0A1W2EUH2_9HYPH</name>
<evidence type="ECO:0000256" key="4">
    <source>
        <dbReference type="ARBA" id="ARBA00022989"/>
    </source>
</evidence>
<dbReference type="OrthoDB" id="5800821at2"/>
<dbReference type="GO" id="GO:0016020">
    <property type="term" value="C:membrane"/>
    <property type="evidence" value="ECO:0007669"/>
    <property type="project" value="UniProtKB-SubCell"/>
</dbReference>
<feature type="transmembrane region" description="Helical" evidence="6">
    <location>
        <begin position="328"/>
        <end position="351"/>
    </location>
</feature>
<dbReference type="Proteomes" id="UP000192656">
    <property type="component" value="Unassembled WGS sequence"/>
</dbReference>
<reference evidence="7 8" key="1">
    <citation type="submission" date="2017-04" db="EMBL/GenBank/DDBJ databases">
        <authorList>
            <person name="Afonso C.L."/>
            <person name="Miller P.J."/>
            <person name="Scott M.A."/>
            <person name="Spackman E."/>
            <person name="Goraichik I."/>
            <person name="Dimitrov K.M."/>
            <person name="Suarez D.L."/>
            <person name="Swayne D.E."/>
        </authorList>
    </citation>
    <scope>NUCLEOTIDE SEQUENCE [LARGE SCALE GENOMIC DNA]</scope>
    <source>
        <strain evidence="7 8">CGMCC 1.10972</strain>
    </source>
</reference>
<dbReference type="PANTHER" id="PTHR23538">
    <property type="entry name" value="44.5 KD BACTERIOCHLOROPHYLL SYNTHASE SUBUNIT"/>
    <property type="match status" value="1"/>
</dbReference>
<dbReference type="PIRSF" id="PIRSF016565">
    <property type="entry name" value="PucC"/>
    <property type="match status" value="1"/>
</dbReference>
<keyword evidence="4 6" id="KW-1133">Transmembrane helix</keyword>
<evidence type="ECO:0000256" key="2">
    <source>
        <dbReference type="ARBA" id="ARBA00008412"/>
    </source>
</evidence>
<organism evidence="7 8">
    <name type="scientific">Fulvimarina manganoxydans</name>
    <dbReference type="NCBI Taxonomy" id="937218"/>
    <lineage>
        <taxon>Bacteria</taxon>
        <taxon>Pseudomonadati</taxon>
        <taxon>Pseudomonadota</taxon>
        <taxon>Alphaproteobacteria</taxon>
        <taxon>Hyphomicrobiales</taxon>
        <taxon>Aurantimonadaceae</taxon>
        <taxon>Fulvimarina</taxon>
    </lineage>
</organism>
<proteinExistence type="inferred from homology"/>
<evidence type="ECO:0000256" key="3">
    <source>
        <dbReference type="ARBA" id="ARBA00022692"/>
    </source>
</evidence>
<gene>
    <name evidence="7" type="ORF">SAMN06297251_13618</name>
</gene>
<dbReference type="Pfam" id="PF03209">
    <property type="entry name" value="PUCC"/>
    <property type="match status" value="1"/>
</dbReference>
<sequence length="457" mass="46527">MREAQQGLGWFAILRLAFVQTAIGAMVVLTTATMNRVMVVEHGLAATIPGALVALHYAVQMLRPRFGHGADVGQSRTAWIVGGLALLALGTVLAAFATGWIATHFALGLLSAMLAFLMIGAGVGAAGTNLLALMAAGVAAHRRPQAATLMWTLMIVGFAVTAGLSGRFLDPFSDARLVAVTAVVAASAFALGTLAILGVESQARHSAPKPAKTSKTTAFGPRLASVWREADTRRFAIFVFVSMLAYSAQDLILEPFAGTLFAMTPGETTQLSGVQHGGTVLGMVAVALAGMLFGRRFPGLLRLLCVLGCLGSALAFAALFAASRIGEGFPLAGAVGALGLFNGLFAVAAIGSMMGLAGAQSGEDSPRHGIRMGLWGAAQAIAFGLGGFFGTVLVDLTLAFTGSPASAYGAVFLLEAAGFVVSAALAWRCVGNAAPLRAPYRPAPAQSPSLPASGAAA</sequence>
<dbReference type="SUPFAM" id="SSF103473">
    <property type="entry name" value="MFS general substrate transporter"/>
    <property type="match status" value="1"/>
</dbReference>
<feature type="transmembrane region" description="Helical" evidence="6">
    <location>
        <begin position="235"/>
        <end position="253"/>
    </location>
</feature>